<evidence type="ECO:0000313" key="3">
    <source>
        <dbReference type="Proteomes" id="UP000284842"/>
    </source>
</evidence>
<feature type="region of interest" description="Disordered" evidence="1">
    <location>
        <begin position="100"/>
        <end position="219"/>
    </location>
</feature>
<sequence>MNARFARNAFAAARRSAQLKTPASIAGRVAKRPMSASASHGPTKSSDTPWIVGSLLVFGPMLLYLVSPSARKSQAEHAVHHDKREFPTLHKDVSEAKDVHAPAPVDSQPAPEIMTDDEGTAVDVSSSIELAEASDSPKDSQSPEKFEAIQADSASGNASAESADVPDTSAAEQKIHDSSKKSATTKSEGEDGAVEQGNVRSASTGGLDPKPADEKAQKN</sequence>
<name>A0A409YQY8_9AGAR</name>
<dbReference type="STRING" id="181874.A0A409YQY8"/>
<dbReference type="Proteomes" id="UP000284842">
    <property type="component" value="Unassembled WGS sequence"/>
</dbReference>
<feature type="compositionally biased region" description="Basic and acidic residues" evidence="1">
    <location>
        <begin position="210"/>
        <end position="219"/>
    </location>
</feature>
<dbReference type="AlphaFoldDB" id="A0A409YQY8"/>
<comment type="caution">
    <text evidence="2">The sequence shown here is derived from an EMBL/GenBank/DDBJ whole genome shotgun (WGS) entry which is preliminary data.</text>
</comment>
<feature type="compositionally biased region" description="Basic and acidic residues" evidence="1">
    <location>
        <begin position="135"/>
        <end position="147"/>
    </location>
</feature>
<keyword evidence="3" id="KW-1185">Reference proteome</keyword>
<proteinExistence type="predicted"/>
<protein>
    <submittedName>
        <fullName evidence="2">Uncharacterized protein</fullName>
    </submittedName>
</protein>
<evidence type="ECO:0000256" key="1">
    <source>
        <dbReference type="SAM" id="MobiDB-lite"/>
    </source>
</evidence>
<gene>
    <name evidence="2" type="ORF">CVT24_008034</name>
</gene>
<dbReference type="OrthoDB" id="4590707at2759"/>
<reference evidence="2 3" key="1">
    <citation type="journal article" date="2018" name="Evol. Lett.">
        <title>Horizontal gene cluster transfer increased hallucinogenic mushroom diversity.</title>
        <authorList>
            <person name="Reynolds H.T."/>
            <person name="Vijayakumar V."/>
            <person name="Gluck-Thaler E."/>
            <person name="Korotkin H.B."/>
            <person name="Matheny P.B."/>
            <person name="Slot J.C."/>
        </authorList>
    </citation>
    <scope>NUCLEOTIDE SEQUENCE [LARGE SCALE GENOMIC DNA]</scope>
    <source>
        <strain evidence="2 3">2629</strain>
    </source>
</reference>
<evidence type="ECO:0000313" key="2">
    <source>
        <dbReference type="EMBL" id="PPR05421.1"/>
    </source>
</evidence>
<dbReference type="EMBL" id="NHTK01000814">
    <property type="protein sequence ID" value="PPR05421.1"/>
    <property type="molecule type" value="Genomic_DNA"/>
</dbReference>
<accession>A0A409YQY8</accession>
<dbReference type="InParanoid" id="A0A409YQY8"/>
<organism evidence="2 3">
    <name type="scientific">Panaeolus cyanescens</name>
    <dbReference type="NCBI Taxonomy" id="181874"/>
    <lineage>
        <taxon>Eukaryota</taxon>
        <taxon>Fungi</taxon>
        <taxon>Dikarya</taxon>
        <taxon>Basidiomycota</taxon>
        <taxon>Agaricomycotina</taxon>
        <taxon>Agaricomycetes</taxon>
        <taxon>Agaricomycetidae</taxon>
        <taxon>Agaricales</taxon>
        <taxon>Agaricineae</taxon>
        <taxon>Galeropsidaceae</taxon>
        <taxon>Panaeolus</taxon>
    </lineage>
</organism>